<protein>
    <submittedName>
        <fullName evidence="1">Glycosyltransferase family 1 protein</fullName>
    </submittedName>
</protein>
<proteinExistence type="predicted"/>
<keyword evidence="2" id="KW-1185">Reference proteome</keyword>
<dbReference type="EMBL" id="JAPJDZ010000052">
    <property type="protein sequence ID" value="MDP5137504.1"/>
    <property type="molecule type" value="Genomic_DNA"/>
</dbReference>
<dbReference type="RefSeq" id="WP_305976835.1">
    <property type="nucleotide sequence ID" value="NZ_JAPJDZ010000052.1"/>
</dbReference>
<accession>A0ABT9I292</accession>
<dbReference type="Proteomes" id="UP001231109">
    <property type="component" value="Unassembled WGS sequence"/>
</dbReference>
<sequence length="316" mass="36409">MAVSTECRIFVVEERLNPSTDFFIVPYLGLNCTKIEKYSLTTLPTLRPYEKVHVIFVRYISSVWRTWFSENVQHIQKAEYFIDDDIFDLRAFKSLSLRYAFKLFRFGFYNKSWVACNPINLLVSTPFLAKKYHDLNPTVINPAPPPMQIPQLTVFYHGSASHRRDIQWLKPVVEQVVKQCEHVSFEFIGPSFVNELFRGVERTHVLFPMSWQNYNALLSRGARHIGLAPLLPDAFNAARAPTKFYDITRAGACGIYAKHPVYENIIKHQVNGILLPMDEQQWVDHIVMLSQDTVSRGKLEREAKALAGQGYGPVSH</sequence>
<organism evidence="1 2">
    <name type="scientific">Rheinheimera baltica</name>
    <dbReference type="NCBI Taxonomy" id="67576"/>
    <lineage>
        <taxon>Bacteria</taxon>
        <taxon>Pseudomonadati</taxon>
        <taxon>Pseudomonadota</taxon>
        <taxon>Gammaproteobacteria</taxon>
        <taxon>Chromatiales</taxon>
        <taxon>Chromatiaceae</taxon>
        <taxon>Rheinheimera</taxon>
    </lineage>
</organism>
<gene>
    <name evidence="1" type="ORF">ORJ04_16225</name>
</gene>
<evidence type="ECO:0000313" key="1">
    <source>
        <dbReference type="EMBL" id="MDP5137504.1"/>
    </source>
</evidence>
<evidence type="ECO:0000313" key="2">
    <source>
        <dbReference type="Proteomes" id="UP001231109"/>
    </source>
</evidence>
<name>A0ABT9I292_9GAMM</name>
<comment type="caution">
    <text evidence="1">The sequence shown here is derived from an EMBL/GenBank/DDBJ whole genome shotgun (WGS) entry which is preliminary data.</text>
</comment>
<reference evidence="1 2" key="1">
    <citation type="submission" date="2022-11" db="EMBL/GenBank/DDBJ databases">
        <title>Viruses from the air-sea interface of a natural surface slick.</title>
        <authorList>
            <person name="Rahlff J."/>
            <person name="Holmfeldt K."/>
        </authorList>
    </citation>
    <scope>NUCLEOTIDE SEQUENCE [LARGE SCALE GENOMIC DNA]</scope>
    <source>
        <strain evidence="1 2">SMS4</strain>
    </source>
</reference>